<feature type="transmembrane region" description="Helical" evidence="1">
    <location>
        <begin position="121"/>
        <end position="145"/>
    </location>
</feature>
<comment type="caution">
    <text evidence="3">The sequence shown here is derived from an EMBL/GenBank/DDBJ whole genome shotgun (WGS) entry which is preliminary data.</text>
</comment>
<protein>
    <recommendedName>
        <fullName evidence="2">Protein kinase domain-containing protein</fullName>
    </recommendedName>
</protein>
<feature type="transmembrane region" description="Helical" evidence="1">
    <location>
        <begin position="43"/>
        <end position="61"/>
    </location>
</feature>
<dbReference type="AlphaFoldDB" id="A0A0W8DHT6"/>
<dbReference type="GO" id="GO:0004674">
    <property type="term" value="F:protein serine/threonine kinase activity"/>
    <property type="evidence" value="ECO:0007669"/>
    <property type="project" value="TreeGrafter"/>
</dbReference>
<dbReference type="Proteomes" id="UP000054636">
    <property type="component" value="Unassembled WGS sequence"/>
</dbReference>
<sequence length="496" mass="54367">MPRKVSDTVDIVIGIAGSVSLVFGFAGSAVLLSFRDVLESDAIWVITVGCLIVSIITRISINCLPVYGTIIGIIARVAALCSCILAIIFTILEFERSTDRKVCDCSYYGHSYPRVDVNAPIIAAHILVIGCVALELGLALFIWWIKSKHGLLAKQGNFACLEDDGSRNVNGQYECQQTPVASNNKATSKHQHKRPGSKVNLWDDDVITTARIPKDKILMENLISQGGYGEVYKGTFNGLSVAVKRMLPAHRKSVAHVNNFLAEVKLMASLDHSRIVQFVGVAWDALSDVCAVIEFMDGGDLRGLLTSYHNHHHPVGFDCDKVKIALHVAHALTYLHSLSPVVIHRDLKSRNILLTSDLDAKLTDFGVSRERVDHTMTAGVGTSLWMAPEVLMGERYDDKADIFSFGVVLSELDLQVLPYSHATDSDGSGHRMRDLAILQRMAMGKLRVQFSCDALASMVDLGNACVSLAPKDRPTAAEVLYRLQTIQRDERLPAST</sequence>
<reference evidence="3 4" key="1">
    <citation type="submission" date="2015-11" db="EMBL/GenBank/DDBJ databases">
        <title>Genomes and virulence difference between two physiological races of Phytophthora nicotianae.</title>
        <authorList>
            <person name="Liu H."/>
            <person name="Ma X."/>
            <person name="Yu H."/>
            <person name="Fang D."/>
            <person name="Li Y."/>
            <person name="Wang X."/>
            <person name="Wang W."/>
            <person name="Dong Y."/>
            <person name="Xiao B."/>
        </authorList>
    </citation>
    <scope>NUCLEOTIDE SEQUENCE [LARGE SCALE GENOMIC DNA]</scope>
    <source>
        <strain evidence="4">race 1</strain>
    </source>
</reference>
<evidence type="ECO:0000313" key="4">
    <source>
        <dbReference type="Proteomes" id="UP000054636"/>
    </source>
</evidence>
<dbReference type="InterPro" id="IPR011009">
    <property type="entry name" value="Kinase-like_dom_sf"/>
</dbReference>
<feature type="domain" description="Protein kinase" evidence="2">
    <location>
        <begin position="217"/>
        <end position="486"/>
    </location>
</feature>
<dbReference type="PROSITE" id="PS00108">
    <property type="entry name" value="PROTEIN_KINASE_ST"/>
    <property type="match status" value="1"/>
</dbReference>
<dbReference type="GO" id="GO:0005524">
    <property type="term" value="F:ATP binding"/>
    <property type="evidence" value="ECO:0007669"/>
    <property type="project" value="InterPro"/>
</dbReference>
<dbReference type="SMART" id="SM00220">
    <property type="entry name" value="S_TKc"/>
    <property type="match status" value="1"/>
</dbReference>
<keyword evidence="1" id="KW-1133">Transmembrane helix</keyword>
<dbReference type="PROSITE" id="PS50011">
    <property type="entry name" value="PROTEIN_KINASE_DOM"/>
    <property type="match status" value="1"/>
</dbReference>
<dbReference type="InterPro" id="IPR008271">
    <property type="entry name" value="Ser/Thr_kinase_AS"/>
</dbReference>
<dbReference type="InterPro" id="IPR051681">
    <property type="entry name" value="Ser/Thr_Kinases-Pseudokinases"/>
</dbReference>
<dbReference type="InterPro" id="IPR000719">
    <property type="entry name" value="Prot_kinase_dom"/>
</dbReference>
<keyword evidence="1" id="KW-0472">Membrane</keyword>
<organism evidence="3 4">
    <name type="scientific">Phytophthora nicotianae</name>
    <name type="common">Potato buckeye rot agent</name>
    <name type="synonym">Phytophthora parasitica</name>
    <dbReference type="NCBI Taxonomy" id="4792"/>
    <lineage>
        <taxon>Eukaryota</taxon>
        <taxon>Sar</taxon>
        <taxon>Stramenopiles</taxon>
        <taxon>Oomycota</taxon>
        <taxon>Peronosporomycetes</taxon>
        <taxon>Peronosporales</taxon>
        <taxon>Peronosporaceae</taxon>
        <taxon>Phytophthora</taxon>
    </lineage>
</organism>
<dbReference type="Pfam" id="PF00069">
    <property type="entry name" value="Pkinase"/>
    <property type="match status" value="1"/>
</dbReference>
<dbReference type="SUPFAM" id="SSF56112">
    <property type="entry name" value="Protein kinase-like (PK-like)"/>
    <property type="match status" value="1"/>
</dbReference>
<accession>A0A0W8DHT6</accession>
<evidence type="ECO:0000259" key="2">
    <source>
        <dbReference type="PROSITE" id="PS50011"/>
    </source>
</evidence>
<gene>
    <name evidence="3" type="ORF">AM588_10005662</name>
</gene>
<feature type="transmembrane region" description="Helical" evidence="1">
    <location>
        <begin position="12"/>
        <end position="31"/>
    </location>
</feature>
<keyword evidence="1" id="KW-0812">Transmembrane</keyword>
<dbReference type="PANTHER" id="PTHR44329:SF214">
    <property type="entry name" value="PROTEIN KINASE DOMAIN-CONTAINING PROTEIN"/>
    <property type="match status" value="1"/>
</dbReference>
<name>A0A0W8DHT6_PHYNI</name>
<dbReference type="Gene3D" id="1.10.510.10">
    <property type="entry name" value="Transferase(Phosphotransferase) domain 1"/>
    <property type="match status" value="1"/>
</dbReference>
<feature type="transmembrane region" description="Helical" evidence="1">
    <location>
        <begin position="73"/>
        <end position="92"/>
    </location>
</feature>
<dbReference type="Gene3D" id="3.30.200.20">
    <property type="entry name" value="Phosphorylase Kinase, domain 1"/>
    <property type="match status" value="1"/>
</dbReference>
<dbReference type="EMBL" id="LNFP01000195">
    <property type="protein sequence ID" value="KUF95926.1"/>
    <property type="molecule type" value="Genomic_DNA"/>
</dbReference>
<proteinExistence type="predicted"/>
<dbReference type="PANTHER" id="PTHR44329">
    <property type="entry name" value="SERINE/THREONINE-PROTEIN KINASE TNNI3K-RELATED"/>
    <property type="match status" value="1"/>
</dbReference>
<evidence type="ECO:0000256" key="1">
    <source>
        <dbReference type="SAM" id="Phobius"/>
    </source>
</evidence>
<evidence type="ECO:0000313" key="3">
    <source>
        <dbReference type="EMBL" id="KUF95926.1"/>
    </source>
</evidence>